<evidence type="ECO:0000313" key="2">
    <source>
        <dbReference type="Proteomes" id="UP000003786"/>
    </source>
</evidence>
<gene>
    <name evidence="1" type="ORF">TOT_010001180</name>
</gene>
<dbReference type="EMBL" id="AP011946">
    <property type="protein sequence ID" value="BAM39726.1"/>
    <property type="molecule type" value="Genomic_DNA"/>
</dbReference>
<sequence>MAATVDSNNWGVGMFVARVIRVPLMAPEVRWVLDGSTVYIYGGARRPCDSMDGSTVYIYVSGDKHSRQYIYGGGRIYKSAQCGHQPLWQGYVVLDMGGYGWLWQGSTGYGKGMENKTGRDKGMAGYGWLRQHLVTGCTGVTEDVLDVLRTLTLKSKDEDRR</sequence>
<dbReference type="GeneID" id="20713983"/>
<name>J4C330_THEOR</name>
<organism evidence="1 2">
    <name type="scientific">Theileria orientalis strain Shintoku</name>
    <dbReference type="NCBI Taxonomy" id="869250"/>
    <lineage>
        <taxon>Eukaryota</taxon>
        <taxon>Sar</taxon>
        <taxon>Alveolata</taxon>
        <taxon>Apicomplexa</taxon>
        <taxon>Aconoidasida</taxon>
        <taxon>Piroplasmida</taxon>
        <taxon>Theileriidae</taxon>
        <taxon>Theileria</taxon>
    </lineage>
</organism>
<proteinExistence type="predicted"/>
<dbReference type="RefSeq" id="XP_009690027.1">
    <property type="nucleotide sequence ID" value="XM_009691732.1"/>
</dbReference>
<keyword evidence="2" id="KW-1185">Reference proteome</keyword>
<dbReference type="KEGG" id="tot:TOT_010001180"/>
<protein>
    <submittedName>
        <fullName evidence="1">Uncharacterized protein</fullName>
    </submittedName>
</protein>
<dbReference type="AlphaFoldDB" id="J4C330"/>
<accession>J4C330</accession>
<reference evidence="1 2" key="1">
    <citation type="journal article" date="2012" name="MBio">
        <title>Comparative genome analysis of three eukaryotic parasites with differing abilities to transform leukocytes reveals key mediators of Theileria-induced leukocyte transformation.</title>
        <authorList>
            <person name="Hayashida K."/>
            <person name="Hara Y."/>
            <person name="Abe T."/>
            <person name="Yamasaki C."/>
            <person name="Toyoda A."/>
            <person name="Kosuge T."/>
            <person name="Suzuki Y."/>
            <person name="Sato Y."/>
            <person name="Kawashima S."/>
            <person name="Katayama T."/>
            <person name="Wakaguri H."/>
            <person name="Inoue N."/>
            <person name="Homma K."/>
            <person name="Tada-Umezaki M."/>
            <person name="Yagi Y."/>
            <person name="Fujii Y."/>
            <person name="Habara T."/>
            <person name="Kanehisa M."/>
            <person name="Watanabe H."/>
            <person name="Ito K."/>
            <person name="Gojobori T."/>
            <person name="Sugawara H."/>
            <person name="Imanishi T."/>
            <person name="Weir W."/>
            <person name="Gardner M."/>
            <person name="Pain A."/>
            <person name="Shiels B."/>
            <person name="Hattori M."/>
            <person name="Nene V."/>
            <person name="Sugimoto C."/>
        </authorList>
    </citation>
    <scope>NUCLEOTIDE SEQUENCE [LARGE SCALE GENOMIC DNA]</scope>
    <source>
        <strain evidence="1 2">Shintoku</strain>
    </source>
</reference>
<evidence type="ECO:0000313" key="1">
    <source>
        <dbReference type="EMBL" id="BAM39726.1"/>
    </source>
</evidence>
<dbReference type="VEuPathDB" id="PiroplasmaDB:TOT_010001180"/>
<dbReference type="Proteomes" id="UP000003786">
    <property type="component" value="Chromosome 1"/>
</dbReference>